<keyword evidence="3" id="KW-1185">Reference proteome</keyword>
<evidence type="ECO:0000313" key="3">
    <source>
        <dbReference type="Proteomes" id="UP000830375"/>
    </source>
</evidence>
<evidence type="ECO:0000313" key="2">
    <source>
        <dbReference type="EMBL" id="KAI2647119.1"/>
    </source>
</evidence>
<comment type="caution">
    <text evidence="2">The sequence shown here is derived from an EMBL/GenBank/DDBJ whole genome shotgun (WGS) entry which is preliminary data.</text>
</comment>
<feature type="compositionally biased region" description="Pro residues" evidence="1">
    <location>
        <begin position="511"/>
        <end position="525"/>
    </location>
</feature>
<feature type="region of interest" description="Disordered" evidence="1">
    <location>
        <begin position="410"/>
        <end position="471"/>
    </location>
</feature>
<gene>
    <name evidence="2" type="ORF">H4Q32_027322</name>
</gene>
<protein>
    <submittedName>
        <fullName evidence="2">Aggrecan core protein</fullName>
    </submittedName>
</protein>
<dbReference type="EMBL" id="JACTAM010000584">
    <property type="protein sequence ID" value="KAI2647119.1"/>
    <property type="molecule type" value="Genomic_DNA"/>
</dbReference>
<proteinExistence type="predicted"/>
<dbReference type="Proteomes" id="UP000830375">
    <property type="component" value="Unassembled WGS sequence"/>
</dbReference>
<feature type="compositionally biased region" description="Low complexity" evidence="1">
    <location>
        <begin position="526"/>
        <end position="539"/>
    </location>
</feature>
<feature type="region of interest" description="Disordered" evidence="1">
    <location>
        <begin position="504"/>
        <end position="539"/>
    </location>
</feature>
<name>A0ABQ8L9M9_LABRO</name>
<evidence type="ECO:0000256" key="1">
    <source>
        <dbReference type="SAM" id="MobiDB-lite"/>
    </source>
</evidence>
<organism evidence="2 3">
    <name type="scientific">Labeo rohita</name>
    <name type="common">Indian major carp</name>
    <name type="synonym">Cyprinus rohita</name>
    <dbReference type="NCBI Taxonomy" id="84645"/>
    <lineage>
        <taxon>Eukaryota</taxon>
        <taxon>Metazoa</taxon>
        <taxon>Chordata</taxon>
        <taxon>Craniata</taxon>
        <taxon>Vertebrata</taxon>
        <taxon>Euteleostomi</taxon>
        <taxon>Actinopterygii</taxon>
        <taxon>Neopterygii</taxon>
        <taxon>Teleostei</taxon>
        <taxon>Ostariophysi</taxon>
        <taxon>Cypriniformes</taxon>
        <taxon>Cyprinidae</taxon>
        <taxon>Labeoninae</taxon>
        <taxon>Labeonini</taxon>
        <taxon>Labeo</taxon>
    </lineage>
</organism>
<reference evidence="2 3" key="1">
    <citation type="submission" date="2022-01" db="EMBL/GenBank/DDBJ databases">
        <title>A high-quality chromosome-level genome assembly of rohu carp, Labeo rohita.</title>
        <authorList>
            <person name="Arick M.A. II"/>
            <person name="Hsu C.-Y."/>
            <person name="Magbanua Z."/>
            <person name="Pechanova O."/>
            <person name="Grover C."/>
            <person name="Miller E."/>
            <person name="Thrash A."/>
            <person name="Ezzel L."/>
            <person name="Alam S."/>
            <person name="Benzie J."/>
            <person name="Hamilton M."/>
            <person name="Karsi A."/>
            <person name="Lawrence M.L."/>
            <person name="Peterson D.G."/>
        </authorList>
    </citation>
    <scope>NUCLEOTIDE SEQUENCE [LARGE SCALE GENOMIC DNA]</scope>
    <source>
        <strain evidence="3">BAU-BD-2019</strain>
        <tissue evidence="2">Blood</tissue>
    </source>
</reference>
<feature type="compositionally biased region" description="Basic and acidic residues" evidence="1">
    <location>
        <begin position="410"/>
        <end position="454"/>
    </location>
</feature>
<sequence>MPMSHPFNKSLHLDPLVSRLPLHVTEYSAPKGSSSFSPRHSSGMDTNRILFGLKQGPRTLEQHIIEFLAIANHSDLPDCILIEIFCDGLNELLKARLRREGPRSSLAVFLDFALLCEGSSFTVGVADGERDNAVTAAAHPAHRMAAAPDRDATNTLAAWIAREMAAVSERARARATTTVPVHTMAATAEPAHKMAAKTELRHVTAAIPEPSHAAAVFPEFSQVESVFPESSQVSKASQVKTVFPVSSQVRTVVTMSSRITAVAKMAATPEPVAKMAATPEPVAKMAAVSKQQHKMAAVSKQQHKMAAVSRPLHNMAAIWTPPVVMMVHVLDTPLVTVWAAKMALNATAATPESSPVTAVLHESSHVVPESSHVTADLHKPSDVIAAALPLMAVAMWCVWATHCAPEVPPDHKPAPELSSDHKPAPELSSDHKPAPELSSDHKPAPELSSDHKPAPEAFPVGEAAPMPPEVSAPAVEPLMEGALTSKLSASPFFLFASSVPAFPRSQTMTQPPAPPRRAAAPPAPPRRAAAPSPSILSASSVPALPRSQLCLRLRPGGLHRLRPGGFLHCLLRLRLRPGGLLPCRSCLNHRGLRRDLALRPLLCLTPAPPLPWTVVCLERLEAALWGGAML</sequence>
<accession>A0ABQ8L9M9</accession>